<dbReference type="AlphaFoldDB" id="A0A9D1J197"/>
<evidence type="ECO:0000313" key="5">
    <source>
        <dbReference type="EMBL" id="HIR56844.1"/>
    </source>
</evidence>
<keyword evidence="2" id="KW-0408">Iron</keyword>
<dbReference type="InterPro" id="IPR017896">
    <property type="entry name" value="4Fe4S_Fe-S-bd"/>
</dbReference>
<dbReference type="PANTHER" id="PTHR43312">
    <property type="entry name" value="D-THREO-ALDOSE 1-DEHYDROGENASE"/>
    <property type="match status" value="1"/>
</dbReference>
<name>A0A9D1J197_9FIRM</name>
<dbReference type="GO" id="GO:0046872">
    <property type="term" value="F:metal ion binding"/>
    <property type="evidence" value="ECO:0007669"/>
    <property type="project" value="UniProtKB-KW"/>
</dbReference>
<comment type="caution">
    <text evidence="5">The sequence shown here is derived from an EMBL/GenBank/DDBJ whole genome shotgun (WGS) entry which is preliminary data.</text>
</comment>
<gene>
    <name evidence="5" type="ORF">IAA54_04185</name>
</gene>
<dbReference type="PROSITE" id="PS51379">
    <property type="entry name" value="4FE4S_FER_2"/>
    <property type="match status" value="1"/>
</dbReference>
<dbReference type="CDD" id="cd19096">
    <property type="entry name" value="AKR_Fe-S_oxidoreductase"/>
    <property type="match status" value="1"/>
</dbReference>
<feature type="domain" description="4Fe-4S ferredoxin-type" evidence="4">
    <location>
        <begin position="336"/>
        <end position="364"/>
    </location>
</feature>
<sequence length="377" mass="43158">MLKREYKNSGLMISALGLGMMRLPRVQEDKTDIDYEKAQEIVDYAYSHGINYFDTAYPYHGGTSEEFTGKALSKYPRDSYFLATKFPIWAAETEADLERIFNEQLQRTQAGYFDFYLLHALNAERVDKIQKLKVYEFFAQKKAEGKIRHLGFSFHDTPAVLERICSLYEWDFAQIQLNYLDWEMQDAKGQYEVLTKHGIPVIVMEPVRGGALAHPCDESVRIFEEAAPGKSAASWAIRFAESLPNVQVVLSGMSTMDQIRDNVATMSDFHPLTDEERAVIEKALDAYKAHKTIPCTGCRYCMDCPFGVDIPLVFQVYNRYRLDGSKDRFKKAYAEIPESARAENCQECGACMTQCPQSIKIPEHMKEIDALWAEVNK</sequence>
<evidence type="ECO:0000313" key="6">
    <source>
        <dbReference type="Proteomes" id="UP000886785"/>
    </source>
</evidence>
<dbReference type="GO" id="GO:0051536">
    <property type="term" value="F:iron-sulfur cluster binding"/>
    <property type="evidence" value="ECO:0007669"/>
    <property type="project" value="UniProtKB-KW"/>
</dbReference>
<dbReference type="InterPro" id="IPR009051">
    <property type="entry name" value="Helical_ferredxn"/>
</dbReference>
<protein>
    <submittedName>
        <fullName evidence="5">Aldo/keto reductase</fullName>
    </submittedName>
</protein>
<dbReference type="Proteomes" id="UP000886785">
    <property type="component" value="Unassembled WGS sequence"/>
</dbReference>
<evidence type="ECO:0000256" key="1">
    <source>
        <dbReference type="ARBA" id="ARBA00022723"/>
    </source>
</evidence>
<dbReference type="EMBL" id="DVHF01000049">
    <property type="protein sequence ID" value="HIR56844.1"/>
    <property type="molecule type" value="Genomic_DNA"/>
</dbReference>
<dbReference type="InterPro" id="IPR023210">
    <property type="entry name" value="NADP_OxRdtase_dom"/>
</dbReference>
<dbReference type="SUPFAM" id="SSF51430">
    <property type="entry name" value="NAD(P)-linked oxidoreductase"/>
    <property type="match status" value="1"/>
</dbReference>
<dbReference type="PROSITE" id="PS00198">
    <property type="entry name" value="4FE4S_FER_1"/>
    <property type="match status" value="1"/>
</dbReference>
<evidence type="ECO:0000256" key="3">
    <source>
        <dbReference type="ARBA" id="ARBA00023014"/>
    </source>
</evidence>
<reference evidence="5" key="2">
    <citation type="journal article" date="2021" name="PeerJ">
        <title>Extensive microbial diversity within the chicken gut microbiome revealed by metagenomics and culture.</title>
        <authorList>
            <person name="Gilroy R."/>
            <person name="Ravi A."/>
            <person name="Getino M."/>
            <person name="Pursley I."/>
            <person name="Horton D.L."/>
            <person name="Alikhan N.F."/>
            <person name="Baker D."/>
            <person name="Gharbi K."/>
            <person name="Hall N."/>
            <person name="Watson M."/>
            <person name="Adriaenssens E.M."/>
            <person name="Foster-Nyarko E."/>
            <person name="Jarju S."/>
            <person name="Secka A."/>
            <person name="Antonio M."/>
            <person name="Oren A."/>
            <person name="Chaudhuri R.R."/>
            <person name="La Ragione R."/>
            <person name="Hildebrand F."/>
            <person name="Pallen M.J."/>
        </authorList>
    </citation>
    <scope>NUCLEOTIDE SEQUENCE</scope>
    <source>
        <strain evidence="5">ChiSjej1B19-7085</strain>
    </source>
</reference>
<evidence type="ECO:0000259" key="4">
    <source>
        <dbReference type="PROSITE" id="PS51379"/>
    </source>
</evidence>
<proteinExistence type="predicted"/>
<dbReference type="InterPro" id="IPR036812">
    <property type="entry name" value="NAD(P)_OxRdtase_dom_sf"/>
</dbReference>
<organism evidence="5 6">
    <name type="scientific">Candidatus Gallacutalibacter pullicola</name>
    <dbReference type="NCBI Taxonomy" id="2840830"/>
    <lineage>
        <taxon>Bacteria</taxon>
        <taxon>Bacillati</taxon>
        <taxon>Bacillota</taxon>
        <taxon>Clostridia</taxon>
        <taxon>Eubacteriales</taxon>
        <taxon>Candidatus Gallacutalibacter</taxon>
    </lineage>
</organism>
<reference evidence="5" key="1">
    <citation type="submission" date="2020-10" db="EMBL/GenBank/DDBJ databases">
        <authorList>
            <person name="Gilroy R."/>
        </authorList>
    </citation>
    <scope>NUCLEOTIDE SEQUENCE</scope>
    <source>
        <strain evidence="5">ChiSjej1B19-7085</strain>
    </source>
</reference>
<evidence type="ECO:0000256" key="2">
    <source>
        <dbReference type="ARBA" id="ARBA00023004"/>
    </source>
</evidence>
<dbReference type="Gene3D" id="3.20.20.100">
    <property type="entry name" value="NADP-dependent oxidoreductase domain"/>
    <property type="match status" value="1"/>
</dbReference>
<dbReference type="InterPro" id="IPR053135">
    <property type="entry name" value="AKR2_Oxidoreductase"/>
</dbReference>
<dbReference type="InterPro" id="IPR017900">
    <property type="entry name" value="4Fe4S_Fe_S_CS"/>
</dbReference>
<accession>A0A9D1J197</accession>
<keyword evidence="3" id="KW-0411">Iron-sulfur</keyword>
<dbReference type="PANTHER" id="PTHR43312:SF2">
    <property type="entry name" value="OXIDOREDUCTASE"/>
    <property type="match status" value="1"/>
</dbReference>
<dbReference type="SUPFAM" id="SSF46548">
    <property type="entry name" value="alpha-helical ferredoxin"/>
    <property type="match status" value="1"/>
</dbReference>
<keyword evidence="1" id="KW-0479">Metal-binding</keyword>
<dbReference type="Pfam" id="PF00248">
    <property type="entry name" value="Aldo_ket_red"/>
    <property type="match status" value="1"/>
</dbReference>
<dbReference type="Pfam" id="PF13187">
    <property type="entry name" value="Fer4_9"/>
    <property type="match status" value="1"/>
</dbReference>
<dbReference type="Gene3D" id="1.10.1060.10">
    <property type="entry name" value="Alpha-helical ferredoxin"/>
    <property type="match status" value="1"/>
</dbReference>